<gene>
    <name evidence="9" type="ORF">M595_4367</name>
</gene>
<evidence type="ECO:0000313" key="9">
    <source>
        <dbReference type="EMBL" id="ERT05698.1"/>
    </source>
</evidence>
<keyword evidence="5" id="KW-0624">Polysaccharide degradation</keyword>
<dbReference type="InterPro" id="IPR012341">
    <property type="entry name" value="6hp_glycosidase-like_sf"/>
</dbReference>
<dbReference type="InterPro" id="IPR013783">
    <property type="entry name" value="Ig-like_fold"/>
</dbReference>
<evidence type="ECO:0000256" key="6">
    <source>
        <dbReference type="SAM" id="Phobius"/>
    </source>
</evidence>
<keyword evidence="6" id="KW-0472">Membrane</keyword>
<feature type="domain" description="Glycoside hydrolase family 9" evidence="7">
    <location>
        <begin position="142"/>
        <end position="613"/>
    </location>
</feature>
<keyword evidence="3" id="KW-0119">Carbohydrate metabolism</keyword>
<evidence type="ECO:0000256" key="2">
    <source>
        <dbReference type="ARBA" id="ARBA00022801"/>
    </source>
</evidence>
<keyword evidence="2 9" id="KW-0378">Hydrolase</keyword>
<name>U7QCY4_9CYAN</name>
<feature type="transmembrane region" description="Helical" evidence="6">
    <location>
        <begin position="9"/>
        <end position="29"/>
    </location>
</feature>
<keyword evidence="6" id="KW-0812">Transmembrane</keyword>
<dbReference type="Gene3D" id="1.50.10.10">
    <property type="match status" value="1"/>
</dbReference>
<accession>U7QCY4</accession>
<dbReference type="GO" id="GO:0000272">
    <property type="term" value="P:polysaccharide catabolic process"/>
    <property type="evidence" value="ECO:0007669"/>
    <property type="project" value="UniProtKB-KW"/>
</dbReference>
<evidence type="ECO:0000259" key="8">
    <source>
        <dbReference type="Pfam" id="PF02927"/>
    </source>
</evidence>
<evidence type="ECO:0000256" key="3">
    <source>
        <dbReference type="ARBA" id="ARBA00023277"/>
    </source>
</evidence>
<keyword evidence="4" id="KW-0326">Glycosidase</keyword>
<reference evidence="9 10" key="1">
    <citation type="journal article" date="2013" name="Front. Microbiol.">
        <title>Comparative genomic analyses of the cyanobacterium, Lyngbya aestuarii BL J, a powerful hydrogen producer.</title>
        <authorList>
            <person name="Kothari A."/>
            <person name="Vaughn M."/>
            <person name="Garcia-Pichel F."/>
        </authorList>
    </citation>
    <scope>NUCLEOTIDE SEQUENCE [LARGE SCALE GENOMIC DNA]</scope>
    <source>
        <strain evidence="9 10">BL J</strain>
    </source>
</reference>
<dbReference type="Gene3D" id="2.60.40.10">
    <property type="entry name" value="Immunoglobulins"/>
    <property type="match status" value="1"/>
</dbReference>
<dbReference type="InterPro" id="IPR004197">
    <property type="entry name" value="Cellulase_Ig-like"/>
</dbReference>
<keyword evidence="10" id="KW-1185">Reference proteome</keyword>
<evidence type="ECO:0000256" key="1">
    <source>
        <dbReference type="ARBA" id="ARBA00007072"/>
    </source>
</evidence>
<dbReference type="CDD" id="cd02850">
    <property type="entry name" value="E_set_Cellulase_N"/>
    <property type="match status" value="1"/>
</dbReference>
<dbReference type="GO" id="GO:0008810">
    <property type="term" value="F:cellulase activity"/>
    <property type="evidence" value="ECO:0007669"/>
    <property type="project" value="InterPro"/>
</dbReference>
<dbReference type="InterPro" id="IPR014756">
    <property type="entry name" value="Ig_E-set"/>
</dbReference>
<comment type="similarity">
    <text evidence="1">Belongs to the glycosyl hydrolase 9 (cellulase E) family.</text>
</comment>
<dbReference type="PATRIC" id="fig|1348334.3.peg.4221"/>
<keyword evidence="6" id="KW-1133">Transmembrane helix</keyword>
<dbReference type="SUPFAM" id="SSF48208">
    <property type="entry name" value="Six-hairpin glycosidases"/>
    <property type="match status" value="1"/>
</dbReference>
<dbReference type="Pfam" id="PF00759">
    <property type="entry name" value="Glyco_hydro_9"/>
    <property type="match status" value="1"/>
</dbReference>
<sequence length="621" mass="71375">MIKVKLLKLFSYTVIGSLFILTTNLLFGVQLKATSANLIRIDQFGYRPEDHKVAVIVDPQLGFNEQVSFLPGQTYEVRDAKTDRTVYSGEIQLWADGKIDSQSGDKAWWFDFSEVKNQGDYYIYDSHNNERSFPFEIRDDVYRKVLVTATRMFFYQRSGFAKEPPYADPKWQDGAAFLGDQQDSSARYLYDKENPNLEKDMRGGWFDAGDMNKYVTFANQPIHQLLTAYTQNPSIWTDDFNIPESKNGIPDLIDEIKFELDWLKRMQDNDGGVFIKIGNIDHNAAEKPSLDRRPRYYGPKCSSATIATASMFAHAAFVLQQFPALKAEANDLNNRSIEAWKWYESNPKKTDCDSQEIKSGDADRSLEEQTASSVVAAVYLFALNKEQKYTDYIQEHLSSTQPFLDDTWSRYRPHEGDALLFYAQLSQANQGIREQILSRFKEIVASNSNSYGFNENLDPYRSYMPDAQYHWGSNRIKANYGNTNYDVVFLKIDSEHQDRYKIRALDHLHYLHGVNPLGMVYLSNMYENGAEYSANEMYHEWFGKGVYDNALTSKFGPAPGYLTGGANKDYTGSIEKVKIQPPMKAYIDTNDVYPVNSWEITEPAIYYQSSYLKLLSNFISN</sequence>
<evidence type="ECO:0000313" key="10">
    <source>
        <dbReference type="Proteomes" id="UP000017127"/>
    </source>
</evidence>
<dbReference type="AlphaFoldDB" id="U7QCY4"/>
<comment type="caution">
    <text evidence="9">The sequence shown here is derived from an EMBL/GenBank/DDBJ whole genome shotgun (WGS) entry which is preliminary data.</text>
</comment>
<dbReference type="Proteomes" id="UP000017127">
    <property type="component" value="Unassembled WGS sequence"/>
</dbReference>
<dbReference type="PANTHER" id="PTHR22298">
    <property type="entry name" value="ENDO-1,4-BETA-GLUCANASE"/>
    <property type="match status" value="1"/>
</dbReference>
<dbReference type="EMBL" id="AUZM01000051">
    <property type="protein sequence ID" value="ERT05698.1"/>
    <property type="molecule type" value="Genomic_DNA"/>
</dbReference>
<organism evidence="9 10">
    <name type="scientific">Lyngbya aestuarii BL J</name>
    <dbReference type="NCBI Taxonomy" id="1348334"/>
    <lineage>
        <taxon>Bacteria</taxon>
        <taxon>Bacillati</taxon>
        <taxon>Cyanobacteriota</taxon>
        <taxon>Cyanophyceae</taxon>
        <taxon>Oscillatoriophycideae</taxon>
        <taxon>Oscillatoriales</taxon>
        <taxon>Microcoleaceae</taxon>
        <taxon>Lyngbya</taxon>
    </lineage>
</organism>
<proteinExistence type="inferred from homology"/>
<dbReference type="InterPro" id="IPR008928">
    <property type="entry name" value="6-hairpin_glycosidase_sf"/>
</dbReference>
<dbReference type="InterPro" id="IPR001701">
    <property type="entry name" value="Glyco_hydro_9"/>
</dbReference>
<protein>
    <submittedName>
        <fullName evidence="9">Glycosyl hydrolase 9 family protein</fullName>
    </submittedName>
</protein>
<dbReference type="OrthoDB" id="9758662at2"/>
<evidence type="ECO:0000259" key="7">
    <source>
        <dbReference type="Pfam" id="PF00759"/>
    </source>
</evidence>
<evidence type="ECO:0000256" key="5">
    <source>
        <dbReference type="ARBA" id="ARBA00023326"/>
    </source>
</evidence>
<dbReference type="SUPFAM" id="SSF81296">
    <property type="entry name" value="E set domains"/>
    <property type="match status" value="1"/>
</dbReference>
<feature type="domain" description="Cellulase Ig-like" evidence="8">
    <location>
        <begin position="37"/>
        <end position="123"/>
    </location>
</feature>
<dbReference type="RefSeq" id="WP_023068093.1">
    <property type="nucleotide sequence ID" value="NZ_AUZM01000051.1"/>
</dbReference>
<dbReference type="Pfam" id="PF02927">
    <property type="entry name" value="CelD_N"/>
    <property type="match status" value="1"/>
</dbReference>
<evidence type="ECO:0000256" key="4">
    <source>
        <dbReference type="ARBA" id="ARBA00023295"/>
    </source>
</evidence>